<dbReference type="RefSeq" id="WP_343946114.1">
    <property type="nucleotide sequence ID" value="NZ_BAAAHP010000249.1"/>
</dbReference>
<evidence type="ECO:0008006" key="3">
    <source>
        <dbReference type="Google" id="ProtNLM"/>
    </source>
</evidence>
<organism evidence="1 2">
    <name type="scientific">Pseudonocardia zijingensis</name>
    <dbReference type="NCBI Taxonomy" id="153376"/>
    <lineage>
        <taxon>Bacteria</taxon>
        <taxon>Bacillati</taxon>
        <taxon>Actinomycetota</taxon>
        <taxon>Actinomycetes</taxon>
        <taxon>Pseudonocardiales</taxon>
        <taxon>Pseudonocardiaceae</taxon>
        <taxon>Pseudonocardia</taxon>
    </lineage>
</organism>
<dbReference type="Gene3D" id="3.40.50.300">
    <property type="entry name" value="P-loop containing nucleotide triphosphate hydrolases"/>
    <property type="match status" value="1"/>
</dbReference>
<keyword evidence="2" id="KW-1185">Reference proteome</keyword>
<accession>A0ABN1NDG4</accession>
<evidence type="ECO:0000313" key="1">
    <source>
        <dbReference type="EMBL" id="GAA0903027.1"/>
    </source>
</evidence>
<reference evidence="1 2" key="1">
    <citation type="journal article" date="2019" name="Int. J. Syst. Evol. Microbiol.">
        <title>The Global Catalogue of Microorganisms (GCM) 10K type strain sequencing project: providing services to taxonomists for standard genome sequencing and annotation.</title>
        <authorList>
            <consortium name="The Broad Institute Genomics Platform"/>
            <consortium name="The Broad Institute Genome Sequencing Center for Infectious Disease"/>
            <person name="Wu L."/>
            <person name="Ma J."/>
        </authorList>
    </citation>
    <scope>NUCLEOTIDE SEQUENCE [LARGE SCALE GENOMIC DNA]</scope>
    <source>
        <strain evidence="1 2">JCM 11117</strain>
    </source>
</reference>
<dbReference type="Pfam" id="PF13189">
    <property type="entry name" value="Cytidylate_kin2"/>
    <property type="match status" value="1"/>
</dbReference>
<protein>
    <recommendedName>
        <fullName evidence="3">Cytidylate kinase</fullName>
    </recommendedName>
</protein>
<sequence>MRPVVTISASYGAGGAFIGPAVAERLGVPFLDRAIPTAVANELGIPLEDALSRDEQVQGWLARMLTAAAPATTDWMVGAVPPPGALLPDAHLHACTERAIREGIRDRGGVILGRAAAIVLHDHPTALHVRLDGAPERRIRQAMDMLGVSEQEAREALRRNDEARTAYVRHYYRTDPASAEHYHLVLDSTLIGHDDCVELILAAADARRRAAEQGRSNGRAEHQPH</sequence>
<gene>
    <name evidence="1" type="ORF">GCM10009559_70450</name>
</gene>
<comment type="caution">
    <text evidence="1">The sequence shown here is derived from an EMBL/GenBank/DDBJ whole genome shotgun (WGS) entry which is preliminary data.</text>
</comment>
<dbReference type="InterPro" id="IPR027417">
    <property type="entry name" value="P-loop_NTPase"/>
</dbReference>
<dbReference type="Proteomes" id="UP001499967">
    <property type="component" value="Unassembled WGS sequence"/>
</dbReference>
<name>A0ABN1NDG4_9PSEU</name>
<dbReference type="EMBL" id="BAAAHP010000249">
    <property type="protein sequence ID" value="GAA0903027.1"/>
    <property type="molecule type" value="Genomic_DNA"/>
</dbReference>
<evidence type="ECO:0000313" key="2">
    <source>
        <dbReference type="Proteomes" id="UP001499967"/>
    </source>
</evidence>
<proteinExistence type="predicted"/>